<comment type="caution">
    <text evidence="1">The sequence shown here is derived from an EMBL/GenBank/DDBJ whole genome shotgun (WGS) entry which is preliminary data.</text>
</comment>
<protein>
    <submittedName>
        <fullName evidence="1">Uncharacterized protein</fullName>
    </submittedName>
</protein>
<name>A0ACA9U5G8_BIOOC</name>
<sequence>MAKRALSETEIDQHTILRADKKIKLQDDDYTVGWICAITTEYVAAQAFLDETHGEPEHLATNDDNIYTLGKIGKHNIAVTVLPHGEYGTASAAAVGTHMRHSFPNIRIGLMVGIGGGAPNRKHDIRLGDIVVSTPRDGKGGVIQYDFDQPPLLLRTAVNALKAKYEVDGHQIEDAINAIFDHRPRLRKNYQRPDSKSDILYQADVVHPAASEDESCEHACGTNDSPKVVPRSPRGKEEDNPAIHYGMIASGNQLKKDALIRDKLAAEQNILCFEMEAAGLMNTFHA</sequence>
<accession>A0ACA9U5G8</accession>
<keyword evidence="2" id="KW-1185">Reference proteome</keyword>
<reference evidence="1" key="2">
    <citation type="submission" date="2021-10" db="EMBL/GenBank/DDBJ databases">
        <authorList>
            <person name="Piombo E."/>
        </authorList>
    </citation>
    <scope>NUCLEOTIDE SEQUENCE</scope>
</reference>
<dbReference type="EMBL" id="CADEHS020000014">
    <property type="protein sequence ID" value="CAG9947943.1"/>
    <property type="molecule type" value="Genomic_DNA"/>
</dbReference>
<gene>
    <name evidence="1" type="ORF">CRV2_00013477</name>
</gene>
<organism evidence="1 2">
    <name type="scientific">Clonostachys rosea f. rosea IK726</name>
    <dbReference type="NCBI Taxonomy" id="1349383"/>
    <lineage>
        <taxon>Eukaryota</taxon>
        <taxon>Fungi</taxon>
        <taxon>Dikarya</taxon>
        <taxon>Ascomycota</taxon>
        <taxon>Pezizomycotina</taxon>
        <taxon>Sordariomycetes</taxon>
        <taxon>Hypocreomycetidae</taxon>
        <taxon>Hypocreales</taxon>
        <taxon>Bionectriaceae</taxon>
        <taxon>Clonostachys</taxon>
    </lineage>
</organism>
<evidence type="ECO:0000313" key="2">
    <source>
        <dbReference type="Proteomes" id="UP000836387"/>
    </source>
</evidence>
<reference evidence="1" key="1">
    <citation type="submission" date="2020-04" db="EMBL/GenBank/DDBJ databases">
        <authorList>
            <person name="Broberg M."/>
        </authorList>
    </citation>
    <scope>NUCLEOTIDE SEQUENCE</scope>
</reference>
<proteinExistence type="predicted"/>
<evidence type="ECO:0000313" key="1">
    <source>
        <dbReference type="EMBL" id="CAG9947943.1"/>
    </source>
</evidence>
<dbReference type="Proteomes" id="UP000836387">
    <property type="component" value="Unassembled WGS sequence"/>
</dbReference>